<dbReference type="Proteomes" id="UP001148838">
    <property type="component" value="Unassembled WGS sequence"/>
</dbReference>
<gene>
    <name evidence="4" type="ORF">ANN_00955</name>
</gene>
<dbReference type="EMBL" id="JAJSOF020000003">
    <property type="protein sequence ID" value="KAJ4449553.1"/>
    <property type="molecule type" value="Genomic_DNA"/>
</dbReference>
<evidence type="ECO:0000313" key="4">
    <source>
        <dbReference type="EMBL" id="KAJ4449553.1"/>
    </source>
</evidence>
<evidence type="ECO:0000256" key="2">
    <source>
        <dbReference type="PROSITE-ProRule" id="PRU00497"/>
    </source>
</evidence>
<proteinExistence type="predicted"/>
<dbReference type="InterPro" id="IPR000618">
    <property type="entry name" value="Insect_cuticle"/>
</dbReference>
<dbReference type="PANTHER" id="PTHR10380">
    <property type="entry name" value="CUTICLE PROTEIN"/>
    <property type="match status" value="1"/>
</dbReference>
<dbReference type="PROSITE" id="PS51155">
    <property type="entry name" value="CHIT_BIND_RR_2"/>
    <property type="match status" value="1"/>
</dbReference>
<feature type="chain" id="PRO_5045632027" evidence="3">
    <location>
        <begin position="26"/>
        <end position="110"/>
    </location>
</feature>
<dbReference type="PRINTS" id="PR00947">
    <property type="entry name" value="CUTICLE"/>
</dbReference>
<dbReference type="PROSITE" id="PS00233">
    <property type="entry name" value="CHIT_BIND_RR_1"/>
    <property type="match status" value="1"/>
</dbReference>
<comment type="caution">
    <text evidence="4">The sequence shown here is derived from an EMBL/GenBank/DDBJ whole genome shotgun (WGS) entry which is preliminary data.</text>
</comment>
<keyword evidence="5" id="KW-1185">Reference proteome</keyword>
<organism evidence="4 5">
    <name type="scientific">Periplaneta americana</name>
    <name type="common">American cockroach</name>
    <name type="synonym">Blatta americana</name>
    <dbReference type="NCBI Taxonomy" id="6978"/>
    <lineage>
        <taxon>Eukaryota</taxon>
        <taxon>Metazoa</taxon>
        <taxon>Ecdysozoa</taxon>
        <taxon>Arthropoda</taxon>
        <taxon>Hexapoda</taxon>
        <taxon>Insecta</taxon>
        <taxon>Pterygota</taxon>
        <taxon>Neoptera</taxon>
        <taxon>Polyneoptera</taxon>
        <taxon>Dictyoptera</taxon>
        <taxon>Blattodea</taxon>
        <taxon>Blattoidea</taxon>
        <taxon>Blattidae</taxon>
        <taxon>Blattinae</taxon>
        <taxon>Periplaneta</taxon>
    </lineage>
</organism>
<evidence type="ECO:0000256" key="1">
    <source>
        <dbReference type="ARBA" id="ARBA00022460"/>
    </source>
</evidence>
<accession>A0ABQ8TUP0</accession>
<keyword evidence="1 2" id="KW-0193">Cuticle</keyword>
<dbReference type="PANTHER" id="PTHR10380:SF173">
    <property type="entry name" value="CUTICULAR PROTEIN 47EF, ISOFORM C-RELATED"/>
    <property type="match status" value="1"/>
</dbReference>
<dbReference type="InterPro" id="IPR050468">
    <property type="entry name" value="Cuticle_Struct_Prot"/>
</dbReference>
<keyword evidence="3" id="KW-0732">Signal</keyword>
<protein>
    <submittedName>
        <fullName evidence="4">Uncharacterized protein</fullName>
    </submittedName>
</protein>
<name>A0ABQ8TUP0_PERAM</name>
<dbReference type="InterPro" id="IPR031311">
    <property type="entry name" value="CHIT_BIND_RR_consensus"/>
</dbReference>
<evidence type="ECO:0000256" key="3">
    <source>
        <dbReference type="SAM" id="SignalP"/>
    </source>
</evidence>
<reference evidence="4 5" key="1">
    <citation type="journal article" date="2022" name="Allergy">
        <title>Genome assembly and annotation of Periplaneta americana reveal a comprehensive cockroach allergen profile.</title>
        <authorList>
            <person name="Wang L."/>
            <person name="Xiong Q."/>
            <person name="Saelim N."/>
            <person name="Wang L."/>
            <person name="Nong W."/>
            <person name="Wan A.T."/>
            <person name="Shi M."/>
            <person name="Liu X."/>
            <person name="Cao Q."/>
            <person name="Hui J.H.L."/>
            <person name="Sookrung N."/>
            <person name="Leung T.F."/>
            <person name="Tungtrongchitr A."/>
            <person name="Tsui S.K.W."/>
        </authorList>
    </citation>
    <scope>NUCLEOTIDE SEQUENCE [LARGE SCALE GENOMIC DNA]</scope>
    <source>
        <strain evidence="4">PWHHKU_190912</strain>
    </source>
</reference>
<evidence type="ECO:0000313" key="5">
    <source>
        <dbReference type="Proteomes" id="UP001148838"/>
    </source>
</evidence>
<feature type="signal peptide" evidence="3">
    <location>
        <begin position="1"/>
        <end position="25"/>
    </location>
</feature>
<sequence>MVVQSHITFFPQTLVFAAILAVAVAVPQSGKDAQITAYSNDVGLDGYNFAFQTSDGISRNEQGTLKNPGTENEAIEVRGTYTYKGVDGKDYTVNFVANENGYQPQVSARK</sequence>
<dbReference type="Pfam" id="PF00379">
    <property type="entry name" value="Chitin_bind_4"/>
    <property type="match status" value="1"/>
</dbReference>